<evidence type="ECO:0000259" key="1">
    <source>
        <dbReference type="Pfam" id="PF13403"/>
    </source>
</evidence>
<feature type="domain" description="Hedgehog/Intein (Hint)" evidence="1">
    <location>
        <begin position="135"/>
        <end position="281"/>
    </location>
</feature>
<keyword evidence="3" id="KW-1185">Reference proteome</keyword>
<dbReference type="Gene3D" id="2.170.16.10">
    <property type="entry name" value="Hedgehog/Intein (Hint) domain"/>
    <property type="match status" value="1"/>
</dbReference>
<dbReference type="Proteomes" id="UP000184514">
    <property type="component" value="Unassembled WGS sequence"/>
</dbReference>
<dbReference type="OrthoDB" id="6305173at2"/>
<comment type="caution">
    <text evidence="2">The sequence shown here is derived from an EMBL/GenBank/DDBJ whole genome shotgun (WGS) entry which is preliminary data.</text>
</comment>
<accession>A0A1L9NT64</accession>
<dbReference type="InterPro" id="IPR028992">
    <property type="entry name" value="Hedgehog/Intein_dom"/>
</dbReference>
<evidence type="ECO:0000313" key="2">
    <source>
        <dbReference type="EMBL" id="OJI92392.1"/>
    </source>
</evidence>
<dbReference type="InterPro" id="IPR036844">
    <property type="entry name" value="Hint_dom_sf"/>
</dbReference>
<proteinExistence type="predicted"/>
<dbReference type="STRING" id="696762.PFRI_33970"/>
<gene>
    <name evidence="2" type="ORF">PFRI_33970</name>
</gene>
<sequence length="328" mass="35549">MALIVVTVTGTTVVVGDNDVVRIDIPGGGEVTIVAEPGGNVDKVNIKFVDDSQADTLNIDLSTFSEPDLQITIKNYDSSDKINLDGAFNQYVDPDDVDEFQFEYYGVGGTAYTGYVEAKDGGEKDFTANPAPIIICFAKGTDIETANGIKNIETLKVDDLVWTSDAGLVPILWLGQSEINGLELRRWEHLRPVRVKAHAFGQDSPSKDVVLSPNHRVLISGPNSELLFGESEVLVPVKALVDGVTIQNELPISGVTYFHLLLEGHHLVDTSGLLSESLFVGDQSMLAVTEQAQDDLVATLSEDDWRKQAEVTAIRPLVKARLARCLAA</sequence>
<dbReference type="AlphaFoldDB" id="A0A1L9NT64"/>
<reference evidence="2 3" key="1">
    <citation type="submission" date="2016-10" db="EMBL/GenBank/DDBJ databases">
        <title>Genome sequence of Planktotalea frisia SH6-1.</title>
        <authorList>
            <person name="Poehlein A."/>
            <person name="Bakenhus I."/>
            <person name="Voget S."/>
            <person name="Brinkhoff T."/>
            <person name="Simon M."/>
        </authorList>
    </citation>
    <scope>NUCLEOTIDE SEQUENCE [LARGE SCALE GENOMIC DNA]</scope>
    <source>
        <strain evidence="2 3">SH6-1</strain>
    </source>
</reference>
<dbReference type="RefSeq" id="WP_072631902.1">
    <property type="nucleotide sequence ID" value="NZ_MLCB01000185.1"/>
</dbReference>
<dbReference type="Pfam" id="PF13403">
    <property type="entry name" value="Hint_2"/>
    <property type="match status" value="1"/>
</dbReference>
<name>A0A1L9NT64_9RHOB</name>
<evidence type="ECO:0000313" key="3">
    <source>
        <dbReference type="Proteomes" id="UP000184514"/>
    </source>
</evidence>
<dbReference type="SUPFAM" id="SSF51294">
    <property type="entry name" value="Hedgehog/intein (Hint) domain"/>
    <property type="match status" value="1"/>
</dbReference>
<organism evidence="2 3">
    <name type="scientific">Planktotalea frisia</name>
    <dbReference type="NCBI Taxonomy" id="696762"/>
    <lineage>
        <taxon>Bacteria</taxon>
        <taxon>Pseudomonadati</taxon>
        <taxon>Pseudomonadota</taxon>
        <taxon>Alphaproteobacteria</taxon>
        <taxon>Rhodobacterales</taxon>
        <taxon>Paracoccaceae</taxon>
        <taxon>Planktotalea</taxon>
    </lineage>
</organism>
<dbReference type="EMBL" id="MLCB01000185">
    <property type="protein sequence ID" value="OJI92392.1"/>
    <property type="molecule type" value="Genomic_DNA"/>
</dbReference>
<protein>
    <recommendedName>
        <fullName evidence="1">Hedgehog/Intein (Hint) domain-containing protein</fullName>
    </recommendedName>
</protein>